<accession>A0A0H3KEM1</accession>
<dbReference type="Proteomes" id="UP000008815">
    <property type="component" value="Chromosome 1"/>
</dbReference>
<sequence length="112" mass="12152">MNPKCITDPPPRPAREPKLLRITDRQVEIMTATLCDAILRAGKITPQNVHEAPAHLVGAMITHVKRLNEAIEAANNPAGFDVKVTINNVGQPVVESVEDEAARIAAFGRLAR</sequence>
<dbReference type="HOGENOM" id="CLU_2141164_0_0_4"/>
<reference evidence="1 2" key="1">
    <citation type="submission" date="2007-04" db="EMBL/GenBank/DDBJ databases">
        <title>Complete genome sequence of Burkholderia multivorans ATCC 17616.</title>
        <authorList>
            <person name="Ohtsubo Y."/>
            <person name="Yamashita A."/>
            <person name="Kurokawa K."/>
            <person name="Takami H."/>
            <person name="Yuhara S."/>
            <person name="Nishiyama E."/>
            <person name="Endo R."/>
            <person name="Miyazaki R."/>
            <person name="Ono A."/>
            <person name="Yano K."/>
            <person name="Ito M."/>
            <person name="Sota M."/>
            <person name="Yuji N."/>
            <person name="Hattori M."/>
            <person name="Tsuda M."/>
        </authorList>
    </citation>
    <scope>NUCLEOTIDE SEQUENCE [LARGE SCALE GENOMIC DNA]</scope>
    <source>
        <strain evidence="2">ATCC 17616 / 249</strain>
    </source>
</reference>
<evidence type="ECO:0000313" key="2">
    <source>
        <dbReference type="Proteomes" id="UP000008815"/>
    </source>
</evidence>
<name>A0A0H3KEM1_BURM1</name>
<dbReference type="AlphaFoldDB" id="A0A0H3KEM1"/>
<dbReference type="EMBL" id="AP009385">
    <property type="protein sequence ID" value="BAG43338.1"/>
    <property type="molecule type" value="Genomic_DNA"/>
</dbReference>
<keyword evidence="2" id="KW-1185">Reference proteome</keyword>
<organism evidence="1 2">
    <name type="scientific">Burkholderia multivorans (strain ATCC 17616 / 249)</name>
    <dbReference type="NCBI Taxonomy" id="395019"/>
    <lineage>
        <taxon>Bacteria</taxon>
        <taxon>Pseudomonadati</taxon>
        <taxon>Pseudomonadota</taxon>
        <taxon>Betaproteobacteria</taxon>
        <taxon>Burkholderiales</taxon>
        <taxon>Burkholderiaceae</taxon>
        <taxon>Burkholderia</taxon>
        <taxon>Burkholderia cepacia complex</taxon>
    </lineage>
</organism>
<gene>
    <name evidence="1" type="ordered locus">BMULJ_01402</name>
</gene>
<proteinExistence type="predicted"/>
<dbReference type="RefSeq" id="WP_012467591.1">
    <property type="nucleotide sequence ID" value="NC_010084.1"/>
</dbReference>
<protein>
    <submittedName>
        <fullName evidence="1">Bacteriophage protein</fullName>
    </submittedName>
</protein>
<dbReference type="STRING" id="395019.BMULJ_01402"/>
<evidence type="ECO:0000313" key="1">
    <source>
        <dbReference type="EMBL" id="BAG43338.1"/>
    </source>
</evidence>
<dbReference type="KEGG" id="bmj:BMULJ_01402"/>
<dbReference type="eggNOG" id="ENOG5032ABZ">
    <property type="taxonomic scope" value="Bacteria"/>
</dbReference>